<dbReference type="InterPro" id="IPR024163">
    <property type="entry name" value="Aerotolerance_reg_N"/>
</dbReference>
<dbReference type="KEGG" id="hyj:FHG12_14600"/>
<dbReference type="Proteomes" id="UP000305398">
    <property type="component" value="Chromosome"/>
</dbReference>
<dbReference type="AlphaFoldDB" id="A0A5B8A3J7"/>
<name>A0A5B8A3J7_9BACT</name>
<dbReference type="OrthoDB" id="9810200at2"/>
<dbReference type="PANTHER" id="PTHR37464:SF1">
    <property type="entry name" value="BLL2463 PROTEIN"/>
    <property type="match status" value="1"/>
</dbReference>
<evidence type="ECO:0000313" key="3">
    <source>
        <dbReference type="EMBL" id="QDA61246.1"/>
    </source>
</evidence>
<dbReference type="Pfam" id="PF07584">
    <property type="entry name" value="BatA"/>
    <property type="match status" value="1"/>
</dbReference>
<feature type="transmembrane region" description="Helical" evidence="1">
    <location>
        <begin position="56"/>
        <end position="78"/>
    </location>
</feature>
<accession>A0A5B8A3J7</accession>
<dbReference type="EMBL" id="CP040896">
    <property type="protein sequence ID" value="QDA61246.1"/>
    <property type="molecule type" value="Genomic_DNA"/>
</dbReference>
<sequence length="684" mass="75629">MSITYPWFLLSLVTLGVPVLIHLFELRRPQRLAFTNVGFIREVKLISAKQRKLKHIIVLLARIGCLFFLILAFAQPFIPASKEQKTTGSAIAVLIDNSPSMQARGNNEQSVFDDAVEQAQGLPNAFVNNTSFLLQEGPKSILNASAYQAALKQLTISGQARSLKSAIAQTNFSRSRIAQTFIISDFQKNAFSPQFLRGVDSTKDVLLVPIASQEAANVYVDSIALDDAFVRSGNNISLKIRVRNGGNALAKDVQVKLFIAEQQATVYRATIEAGKTSTSVVQVRLTENGLRKCRVEVEDFPVTFDNTYYFTLQPSPQIKVLGIGNTTAALEQLYGNEPLFAFTASQPQSTNYRSLATANLVVLQELPRVDASLRESLTRALQQGTSIVIVPPAGAVGHDTYNQLFRELGIGVVQWEERSSGAPELQEMATPSPQNPFFKDVFAAQNRQPIMPKAAPVLRWSRSGSDVLQMRDGSGYLAGFSNGQAAVYLFSAPFNTTYSDFTSHVLFVPVMYRLAMQSYRSDQQIAYRLNQRAVAFTLPQSVLQKADQVFKLTKDSLSFIPAQRIQAGVLRFDVPSGMTEPGFYALEQNGKKLATLAFNFDKRESELAQYSADDLRKMIGPDQPNIHVYDPAKGGSVASQYRAERVGKPLWRYCLWISLAFLLLEVLTIRAKPKVQANRPAVAA</sequence>
<protein>
    <recommendedName>
        <fullName evidence="2">Aerotolerance regulator N-terminal domain-containing protein</fullName>
    </recommendedName>
</protein>
<organism evidence="3 4">
    <name type="scientific">Hymenobacter jejuensis</name>
    <dbReference type="NCBI Taxonomy" id="2502781"/>
    <lineage>
        <taxon>Bacteria</taxon>
        <taxon>Pseudomonadati</taxon>
        <taxon>Bacteroidota</taxon>
        <taxon>Cytophagia</taxon>
        <taxon>Cytophagales</taxon>
        <taxon>Hymenobacteraceae</taxon>
        <taxon>Hymenobacter</taxon>
    </lineage>
</organism>
<evidence type="ECO:0000259" key="2">
    <source>
        <dbReference type="Pfam" id="PF07584"/>
    </source>
</evidence>
<reference evidence="3 4" key="1">
    <citation type="submission" date="2019-06" db="EMBL/GenBank/DDBJ databases">
        <authorList>
            <person name="Srinivasan S."/>
        </authorList>
    </citation>
    <scope>NUCLEOTIDE SEQUENCE [LARGE SCALE GENOMIC DNA]</scope>
    <source>
        <strain evidence="3 4">17J68-5</strain>
    </source>
</reference>
<dbReference type="RefSeq" id="WP_139516420.1">
    <property type="nucleotide sequence ID" value="NZ_CP040896.1"/>
</dbReference>
<dbReference type="Gene3D" id="2.60.40.10">
    <property type="entry name" value="Immunoglobulins"/>
    <property type="match status" value="1"/>
</dbReference>
<feature type="transmembrane region" description="Helical" evidence="1">
    <location>
        <begin position="6"/>
        <end position="24"/>
    </location>
</feature>
<dbReference type="InterPro" id="IPR013783">
    <property type="entry name" value="Ig-like_fold"/>
</dbReference>
<keyword evidence="1" id="KW-1133">Transmembrane helix</keyword>
<feature type="domain" description="Aerotolerance regulator N-terminal" evidence="2">
    <location>
        <begin position="1"/>
        <end position="76"/>
    </location>
</feature>
<gene>
    <name evidence="3" type="ORF">FHG12_14600</name>
</gene>
<keyword evidence="1" id="KW-0472">Membrane</keyword>
<keyword evidence="1" id="KW-0812">Transmembrane</keyword>
<dbReference type="InterPro" id="IPR011933">
    <property type="entry name" value="Double_TM_dom"/>
</dbReference>
<dbReference type="PANTHER" id="PTHR37464">
    <property type="entry name" value="BLL2463 PROTEIN"/>
    <property type="match status" value="1"/>
</dbReference>
<dbReference type="NCBIfam" id="TIGR02226">
    <property type="entry name" value="two_anch"/>
    <property type="match status" value="1"/>
</dbReference>
<evidence type="ECO:0000313" key="4">
    <source>
        <dbReference type="Proteomes" id="UP000305398"/>
    </source>
</evidence>
<evidence type="ECO:0000256" key="1">
    <source>
        <dbReference type="SAM" id="Phobius"/>
    </source>
</evidence>
<keyword evidence="4" id="KW-1185">Reference proteome</keyword>
<proteinExistence type="predicted"/>